<organism evidence="3 4">
    <name type="scientific">Paraburkholderia elongata</name>
    <dbReference type="NCBI Taxonomy" id="2675747"/>
    <lineage>
        <taxon>Bacteria</taxon>
        <taxon>Pseudomonadati</taxon>
        <taxon>Pseudomonadota</taxon>
        <taxon>Betaproteobacteria</taxon>
        <taxon>Burkholderiales</taxon>
        <taxon>Burkholderiaceae</taxon>
        <taxon>Paraburkholderia</taxon>
    </lineage>
</organism>
<dbReference type="Proteomes" id="UP000655523">
    <property type="component" value="Unassembled WGS sequence"/>
</dbReference>
<dbReference type="InterPro" id="IPR051541">
    <property type="entry name" value="PTS_SugarTrans_NitroReg"/>
</dbReference>
<evidence type="ECO:0000259" key="2">
    <source>
        <dbReference type="PROSITE" id="PS51094"/>
    </source>
</evidence>
<dbReference type="PROSITE" id="PS51094">
    <property type="entry name" value="PTS_EIIA_TYPE_2"/>
    <property type="match status" value="1"/>
</dbReference>
<proteinExistence type="predicted"/>
<dbReference type="PANTHER" id="PTHR47738:SF1">
    <property type="entry name" value="NITROGEN REGULATORY PROTEIN"/>
    <property type="match status" value="1"/>
</dbReference>
<name>A0A972SSI3_9BURK</name>
<keyword evidence="3" id="KW-0813">Transport</keyword>
<dbReference type="PROSITE" id="PS00372">
    <property type="entry name" value="PTS_EIIA_TYPE_2_HIS"/>
    <property type="match status" value="1"/>
</dbReference>
<dbReference type="SUPFAM" id="SSF55804">
    <property type="entry name" value="Phoshotransferase/anion transport protein"/>
    <property type="match status" value="1"/>
</dbReference>
<sequence>MTRALVGLRSFFGLGKASPHGQSRSAPSRNVMMRVTLDAQHATPLRQALIRDCGDQQWTIRVAPLHGTGRVRLSLYLPKDAVNGAIQRLAHLAPAAEVGQLLEIPDAPTDAWRDLMHAQPQPRVDSPDDPAESAAKGDTVAQLLSPEHVLLGLDVADRETLFARFGRFFEQHYGLPATSVTAGLMAREALGSTGLGQGVAVPHGQIKMLRHAMAFYVRPAKPIPFDAPDGKPVSDVVILLVPEWANTTHLRLLADVAQRFCDHQFRELLHGCLDAGAVCQLFASYEAADEAERSAPYADSAGHPGTVVKLFRSRK</sequence>
<dbReference type="InterPro" id="IPR002178">
    <property type="entry name" value="PTS_EIIA_type-2_dom"/>
</dbReference>
<evidence type="ECO:0000256" key="1">
    <source>
        <dbReference type="SAM" id="MobiDB-lite"/>
    </source>
</evidence>
<dbReference type="EMBL" id="WOEZ01000292">
    <property type="protein sequence ID" value="NPT61920.1"/>
    <property type="molecule type" value="Genomic_DNA"/>
</dbReference>
<dbReference type="GO" id="GO:0030295">
    <property type="term" value="F:protein kinase activator activity"/>
    <property type="evidence" value="ECO:0007669"/>
    <property type="project" value="TreeGrafter"/>
</dbReference>
<feature type="domain" description="PTS EIIA type-2" evidence="2">
    <location>
        <begin position="142"/>
        <end position="285"/>
    </location>
</feature>
<dbReference type="AlphaFoldDB" id="A0A972SSI3"/>
<feature type="region of interest" description="Disordered" evidence="1">
    <location>
        <begin position="119"/>
        <end position="138"/>
    </location>
</feature>
<accession>A0A972SSI3</accession>
<protein>
    <submittedName>
        <fullName evidence="3">PTS sugar transporter subunit IIA</fullName>
    </submittedName>
</protein>
<comment type="caution">
    <text evidence="3">The sequence shown here is derived from an EMBL/GenBank/DDBJ whole genome shotgun (WGS) entry which is preliminary data.</text>
</comment>
<dbReference type="Gene3D" id="3.40.930.10">
    <property type="entry name" value="Mannitol-specific EII, Chain A"/>
    <property type="match status" value="1"/>
</dbReference>
<dbReference type="InterPro" id="IPR016152">
    <property type="entry name" value="PTrfase/Anion_transptr"/>
</dbReference>
<keyword evidence="4" id="KW-1185">Reference proteome</keyword>
<dbReference type="CDD" id="cd00211">
    <property type="entry name" value="PTS_IIA_fru"/>
    <property type="match status" value="1"/>
</dbReference>
<evidence type="ECO:0000313" key="4">
    <source>
        <dbReference type="Proteomes" id="UP000655523"/>
    </source>
</evidence>
<evidence type="ECO:0000313" key="3">
    <source>
        <dbReference type="EMBL" id="NPT61920.1"/>
    </source>
</evidence>
<gene>
    <name evidence="3" type="ORF">GNZ13_47225</name>
</gene>
<dbReference type="Pfam" id="PF00359">
    <property type="entry name" value="PTS_EIIA_2"/>
    <property type="match status" value="1"/>
</dbReference>
<keyword evidence="3" id="KW-0762">Sugar transport</keyword>
<reference evidence="3 4" key="1">
    <citation type="submission" date="2019-11" db="EMBL/GenBank/DDBJ databases">
        <title>Metabolism of dissolved organic matter in forest soils.</title>
        <authorList>
            <person name="Cyle K.T."/>
            <person name="Wilhelm R.C."/>
            <person name="Martinez C.E."/>
        </authorList>
    </citation>
    <scope>NUCLEOTIDE SEQUENCE [LARGE SCALE GENOMIC DNA]</scope>
    <source>
        <strain evidence="3 4">5N</strain>
    </source>
</reference>
<dbReference type="PANTHER" id="PTHR47738">
    <property type="entry name" value="PTS SYSTEM FRUCTOSE-LIKE EIIA COMPONENT-RELATED"/>
    <property type="match status" value="1"/>
</dbReference>